<dbReference type="Gene3D" id="1.10.150.20">
    <property type="entry name" value="5' to 3' exonuclease, C-terminal subdomain"/>
    <property type="match status" value="1"/>
</dbReference>
<sequence length="115" mass="12773">MTVVSYRIYCDECDRDTVIRKDHVEEHLWKVNSLHQHSGLCPSCNDMVDETAEDFDDSDFEVQFEDLKGIGAGTASNLREAGYETRGDVRSASDEELSSVPGVGKTSLTSLRKAV</sequence>
<evidence type="ECO:0000313" key="4">
    <source>
        <dbReference type="Proteomes" id="UP000202786"/>
    </source>
</evidence>
<evidence type="ECO:0000313" key="3">
    <source>
        <dbReference type="EMBL" id="AGM11419.1"/>
    </source>
</evidence>
<name>R4T6V7_9CAUD</name>
<dbReference type="Proteomes" id="UP000202786">
    <property type="component" value="Segment"/>
</dbReference>
<keyword evidence="4" id="KW-1185">Reference proteome</keyword>
<organism evidence="3 4">
    <name type="scientific">Halogranum tailed virus 1</name>
    <dbReference type="NCBI Taxonomy" id="1273749"/>
    <lineage>
        <taxon>Viruses</taxon>
        <taxon>Duplodnaviria</taxon>
        <taxon>Heunggongvirae</taxon>
        <taxon>Uroviricota</taxon>
        <taxon>Caudoviricetes</taxon>
        <taxon>Thumleimavirales</taxon>
        <taxon>Halomagnusviridae</taxon>
        <taxon>Hagravirus</taxon>
        <taxon>Hagravirus capitaneum</taxon>
        <taxon>Hagravirus HGTV1</taxon>
    </lineage>
</organism>
<proteinExistence type="predicted"/>
<dbReference type="GeneID" id="16194144"/>
<dbReference type="RefSeq" id="YP_008059297.1">
    <property type="nucleotide sequence ID" value="NC_021328.1"/>
</dbReference>
<dbReference type="Pfam" id="PF14520">
    <property type="entry name" value="HHH_5"/>
    <property type="match status" value="1"/>
</dbReference>
<dbReference type="GO" id="GO:0000166">
    <property type="term" value="F:nucleotide binding"/>
    <property type="evidence" value="ECO:0007669"/>
    <property type="project" value="InterPro"/>
</dbReference>
<dbReference type="SMART" id="SM00278">
    <property type="entry name" value="HhH1"/>
    <property type="match status" value="2"/>
</dbReference>
<evidence type="ECO:0000256" key="1">
    <source>
        <dbReference type="SAM" id="MobiDB-lite"/>
    </source>
</evidence>
<dbReference type="GO" id="GO:0006281">
    <property type="term" value="P:DNA repair"/>
    <property type="evidence" value="ECO:0007669"/>
    <property type="project" value="InterPro"/>
</dbReference>
<protein>
    <recommendedName>
        <fullName evidence="2">Helix-hairpin-helix DNA-binding motif class 1 domain-containing protein</fullName>
    </recommendedName>
</protein>
<reference evidence="3 4" key="1">
    <citation type="submission" date="2012-12" db="EMBL/GenBank/DDBJ databases">
        <authorList>
            <person name="Sencilo A."/>
            <person name="Jacobs-Sera D."/>
            <person name="Russell D.A."/>
            <person name="Ko C."/>
            <person name="Atanasova N."/>
            <person name="Osterlund E."/>
            <person name="Oksanen H.M."/>
            <person name="Bamford D.H."/>
            <person name="Hatfull G.F."/>
            <person name="Roine E."/>
            <person name="Hendrix R.W."/>
        </authorList>
    </citation>
    <scope>NUCLEOTIDE SEQUENCE [LARGE SCALE GENOMIC DNA]</scope>
</reference>
<feature type="compositionally biased region" description="Polar residues" evidence="1">
    <location>
        <begin position="106"/>
        <end position="115"/>
    </location>
</feature>
<feature type="domain" description="Helix-hairpin-helix DNA-binding motif class 1" evidence="2">
    <location>
        <begin position="62"/>
        <end position="81"/>
    </location>
</feature>
<dbReference type="EMBL" id="KC292026">
    <property type="protein sequence ID" value="AGM11419.1"/>
    <property type="molecule type" value="Genomic_DNA"/>
</dbReference>
<feature type="compositionally biased region" description="Basic and acidic residues" evidence="1">
    <location>
        <begin position="81"/>
        <end position="93"/>
    </location>
</feature>
<dbReference type="InterPro" id="IPR010995">
    <property type="entry name" value="DNA_repair_Rad51/TF_NusA_a-hlx"/>
</dbReference>
<accession>R4T6V7</accession>
<evidence type="ECO:0000259" key="2">
    <source>
        <dbReference type="SMART" id="SM00278"/>
    </source>
</evidence>
<dbReference type="SUPFAM" id="SSF47794">
    <property type="entry name" value="Rad51 N-terminal domain-like"/>
    <property type="match status" value="1"/>
</dbReference>
<feature type="domain" description="Helix-hairpin-helix DNA-binding motif class 1" evidence="2">
    <location>
        <begin position="95"/>
        <end position="114"/>
    </location>
</feature>
<gene>
    <name evidence="3" type="primary">121</name>
    <name evidence="3" type="ORF">HGTV1_121</name>
</gene>
<dbReference type="InterPro" id="IPR003583">
    <property type="entry name" value="Hlx-hairpin-Hlx_DNA-bd_motif"/>
</dbReference>
<dbReference type="GO" id="GO:0003677">
    <property type="term" value="F:DNA binding"/>
    <property type="evidence" value="ECO:0007669"/>
    <property type="project" value="InterPro"/>
</dbReference>
<feature type="region of interest" description="Disordered" evidence="1">
    <location>
        <begin position="79"/>
        <end position="115"/>
    </location>
</feature>
<dbReference type="KEGG" id="vg:16194144"/>